<organism evidence="4 5">
    <name type="scientific">Thermomonospora curvata (strain ATCC 19995 / DSM 43183 / JCM 3096 / KCTC 9072 / NBRC 15933 / NCIMB 10081 / Henssen B9)</name>
    <dbReference type="NCBI Taxonomy" id="471852"/>
    <lineage>
        <taxon>Bacteria</taxon>
        <taxon>Bacillati</taxon>
        <taxon>Actinomycetota</taxon>
        <taxon>Actinomycetes</taxon>
        <taxon>Streptosporangiales</taxon>
        <taxon>Thermomonosporaceae</taxon>
        <taxon>Thermomonospora</taxon>
    </lineage>
</organism>
<gene>
    <name evidence="4" type="ordered locus">Tcur_3632</name>
</gene>
<dbReference type="GO" id="GO:0005524">
    <property type="term" value="F:ATP binding"/>
    <property type="evidence" value="ECO:0007669"/>
    <property type="project" value="UniProtKB-KW"/>
</dbReference>
<keyword evidence="1" id="KW-0723">Serine/threonine-protein kinase</keyword>
<dbReference type="Pfam" id="PF13581">
    <property type="entry name" value="HATPase_c_2"/>
    <property type="match status" value="1"/>
</dbReference>
<dbReference type="AlphaFoldDB" id="D1ACA7"/>
<dbReference type="GO" id="GO:0004674">
    <property type="term" value="F:protein serine/threonine kinase activity"/>
    <property type="evidence" value="ECO:0007669"/>
    <property type="project" value="UniProtKB-KW"/>
</dbReference>
<dbReference type="HOGENOM" id="CLU_090336_4_5_11"/>
<protein>
    <submittedName>
        <fullName evidence="4">ATP-binding region ATPase domain protein</fullName>
    </submittedName>
</protein>
<dbReference type="Gene3D" id="3.30.565.10">
    <property type="entry name" value="Histidine kinase-like ATPase, C-terminal domain"/>
    <property type="match status" value="1"/>
</dbReference>
<dbReference type="EMBL" id="CP001738">
    <property type="protein sequence ID" value="ACY99166.1"/>
    <property type="molecule type" value="Genomic_DNA"/>
</dbReference>
<dbReference type="InterPro" id="IPR050267">
    <property type="entry name" value="Anti-sigma-factor_SerPK"/>
</dbReference>
<keyword evidence="4" id="KW-0067">ATP-binding</keyword>
<keyword evidence="5" id="KW-1185">Reference proteome</keyword>
<feature type="region of interest" description="Disordered" evidence="2">
    <location>
        <begin position="1"/>
        <end position="32"/>
    </location>
</feature>
<dbReference type="PANTHER" id="PTHR35526">
    <property type="entry name" value="ANTI-SIGMA-F FACTOR RSBW-RELATED"/>
    <property type="match status" value="1"/>
</dbReference>
<evidence type="ECO:0000259" key="3">
    <source>
        <dbReference type="SMART" id="SM00387"/>
    </source>
</evidence>
<evidence type="ECO:0000256" key="1">
    <source>
        <dbReference type="ARBA" id="ARBA00022527"/>
    </source>
</evidence>
<keyword evidence="1" id="KW-0808">Transferase</keyword>
<keyword evidence="4" id="KW-0547">Nucleotide-binding</keyword>
<dbReference type="InterPro" id="IPR036890">
    <property type="entry name" value="HATPase_C_sf"/>
</dbReference>
<name>D1ACA7_THECD</name>
<dbReference type="KEGG" id="tcu:Tcur_3632"/>
<proteinExistence type="predicted"/>
<evidence type="ECO:0000313" key="4">
    <source>
        <dbReference type="EMBL" id="ACY99166.1"/>
    </source>
</evidence>
<evidence type="ECO:0000313" key="5">
    <source>
        <dbReference type="Proteomes" id="UP000001918"/>
    </source>
</evidence>
<sequence length="161" mass="17477">MRPVTRARTPAPRTGPPALKTACFPPENSPPDAKVNVREIRAHLRRELAGTGVDPADADLMAAEIATNAILHTASGRPGGRVWLTVIVSPERARIEITDQGGTPKEPQIPHSASLNGRGLLIVQELADRWGWTRDASGRTTVWFELPRTGETPPRNSRTSI</sequence>
<dbReference type="eggNOG" id="COG2172">
    <property type="taxonomic scope" value="Bacteria"/>
</dbReference>
<dbReference type="STRING" id="471852.Tcur_3632"/>
<dbReference type="SMART" id="SM00387">
    <property type="entry name" value="HATPase_c"/>
    <property type="match status" value="1"/>
</dbReference>
<dbReference type="OrthoDB" id="3534568at2"/>
<feature type="domain" description="Histidine kinase/HSP90-like ATPase" evidence="3">
    <location>
        <begin position="53"/>
        <end position="150"/>
    </location>
</feature>
<dbReference type="CDD" id="cd16936">
    <property type="entry name" value="HATPase_RsbW-like"/>
    <property type="match status" value="1"/>
</dbReference>
<dbReference type="PANTHER" id="PTHR35526:SF3">
    <property type="entry name" value="ANTI-SIGMA-F FACTOR RSBW"/>
    <property type="match status" value="1"/>
</dbReference>
<dbReference type="Proteomes" id="UP000001918">
    <property type="component" value="Chromosome"/>
</dbReference>
<dbReference type="SUPFAM" id="SSF55874">
    <property type="entry name" value="ATPase domain of HSP90 chaperone/DNA topoisomerase II/histidine kinase"/>
    <property type="match status" value="1"/>
</dbReference>
<accession>D1ACA7</accession>
<evidence type="ECO:0000256" key="2">
    <source>
        <dbReference type="SAM" id="MobiDB-lite"/>
    </source>
</evidence>
<dbReference type="InterPro" id="IPR003594">
    <property type="entry name" value="HATPase_dom"/>
</dbReference>
<reference evidence="4 5" key="1">
    <citation type="journal article" date="2011" name="Stand. Genomic Sci.">
        <title>Complete genome sequence of Thermomonospora curvata type strain (B9).</title>
        <authorList>
            <person name="Chertkov O."/>
            <person name="Sikorski J."/>
            <person name="Nolan M."/>
            <person name="Lapidus A."/>
            <person name="Lucas S."/>
            <person name="Del Rio T.G."/>
            <person name="Tice H."/>
            <person name="Cheng J.F."/>
            <person name="Goodwin L."/>
            <person name="Pitluck S."/>
            <person name="Liolios K."/>
            <person name="Ivanova N."/>
            <person name="Mavromatis K."/>
            <person name="Mikhailova N."/>
            <person name="Ovchinnikova G."/>
            <person name="Pati A."/>
            <person name="Chen A."/>
            <person name="Palaniappan K."/>
            <person name="Djao O.D."/>
            <person name="Land M."/>
            <person name="Hauser L."/>
            <person name="Chang Y.J."/>
            <person name="Jeffries C.D."/>
            <person name="Brettin T."/>
            <person name="Han C."/>
            <person name="Detter J.C."/>
            <person name="Rohde M."/>
            <person name="Goker M."/>
            <person name="Woyke T."/>
            <person name="Bristow J."/>
            <person name="Eisen J.A."/>
            <person name="Markowitz V."/>
            <person name="Hugenholtz P."/>
            <person name="Klenk H.P."/>
            <person name="Kyrpides N.C."/>
        </authorList>
    </citation>
    <scope>NUCLEOTIDE SEQUENCE [LARGE SCALE GENOMIC DNA]</scope>
    <source>
        <strain evidence="5">ATCC 19995 / DSM 43183 / JCM 3096 / KCTC 9072 / NBRC 15933 / NCIMB 10081 / Henssen B9</strain>
    </source>
</reference>
<feature type="compositionally biased region" description="Low complexity" evidence="2">
    <location>
        <begin position="1"/>
        <end position="18"/>
    </location>
</feature>
<keyword evidence="1" id="KW-0418">Kinase</keyword>